<dbReference type="EMBL" id="JAAAHW010006916">
    <property type="protein sequence ID" value="KAF9953337.1"/>
    <property type="molecule type" value="Genomic_DNA"/>
</dbReference>
<evidence type="ECO:0000256" key="2">
    <source>
        <dbReference type="ARBA" id="ARBA00022980"/>
    </source>
</evidence>
<evidence type="ECO:0000256" key="1">
    <source>
        <dbReference type="ARBA" id="ARBA00008431"/>
    </source>
</evidence>
<keyword evidence="2 4" id="KW-0689">Ribosomal protein</keyword>
<dbReference type="OrthoDB" id="268693at2759"/>
<evidence type="ECO:0000256" key="3">
    <source>
        <dbReference type="ARBA" id="ARBA00023274"/>
    </source>
</evidence>
<dbReference type="InterPro" id="IPR001515">
    <property type="entry name" value="Ribosomal_eL32"/>
</dbReference>
<dbReference type="PANTHER" id="PTHR23413:SF1">
    <property type="entry name" value="RIBOSOMAL PROTEIN L32"/>
    <property type="match status" value="1"/>
</dbReference>
<organism evidence="4 5">
    <name type="scientific">Modicella reniformis</name>
    <dbReference type="NCBI Taxonomy" id="1440133"/>
    <lineage>
        <taxon>Eukaryota</taxon>
        <taxon>Fungi</taxon>
        <taxon>Fungi incertae sedis</taxon>
        <taxon>Mucoromycota</taxon>
        <taxon>Mortierellomycotina</taxon>
        <taxon>Mortierellomycetes</taxon>
        <taxon>Mortierellales</taxon>
        <taxon>Mortierellaceae</taxon>
        <taxon>Modicella</taxon>
    </lineage>
</organism>
<comment type="caution">
    <text evidence="4">The sequence shown here is derived from an EMBL/GenBank/DDBJ whole genome shotgun (WGS) entry which is preliminary data.</text>
</comment>
<dbReference type="Proteomes" id="UP000749646">
    <property type="component" value="Unassembled WGS sequence"/>
</dbReference>
<keyword evidence="5" id="KW-1185">Reference proteome</keyword>
<protein>
    <submittedName>
        <fullName evidence="4">60S ribosomal protein L32</fullName>
    </submittedName>
</protein>
<accession>A0A9P6IYR3</accession>
<evidence type="ECO:0000313" key="5">
    <source>
        <dbReference type="Proteomes" id="UP000749646"/>
    </source>
</evidence>
<dbReference type="SUPFAM" id="SSF52042">
    <property type="entry name" value="Ribosomal protein L32e"/>
    <property type="match status" value="1"/>
</dbReference>
<dbReference type="InterPro" id="IPR036351">
    <property type="entry name" value="Ribosomal_eL32_sf"/>
</dbReference>
<comment type="similarity">
    <text evidence="1">Belongs to the eukaryotic ribosomal protein eL32 family.</text>
</comment>
<dbReference type="GO" id="GO:0003735">
    <property type="term" value="F:structural constituent of ribosome"/>
    <property type="evidence" value="ECO:0007669"/>
    <property type="project" value="InterPro"/>
</dbReference>
<dbReference type="CDD" id="cd00513">
    <property type="entry name" value="Ribosomal_L32_L32e"/>
    <property type="match status" value="1"/>
</dbReference>
<keyword evidence="3" id="KW-0687">Ribonucleoprotein</keyword>
<dbReference type="SMART" id="SM01393">
    <property type="entry name" value="Ribosomal_L32e"/>
    <property type="match status" value="1"/>
</dbReference>
<name>A0A9P6IYR3_9FUNG</name>
<sequence>MISQYSVVCIGVTVHSCLIVAEIDVGLHVGFPDSCGGFGFHEHKAVADLTGFHLKRVNLRHVGCDVVRRKNELKWRRESWRKPKGIDNRIRRRFKARSPCPKIGDGNNKLTRHLLPNGFKNFVVPNITELNFLLMHDRIFATEIAHNVSSRNRTAIVERAQQLNIKVTNANARVRTEA</sequence>
<evidence type="ECO:0000313" key="4">
    <source>
        <dbReference type="EMBL" id="KAF9953337.1"/>
    </source>
</evidence>
<dbReference type="GO" id="GO:0006412">
    <property type="term" value="P:translation"/>
    <property type="evidence" value="ECO:0007669"/>
    <property type="project" value="InterPro"/>
</dbReference>
<gene>
    <name evidence="4" type="primary">RPL32_2</name>
    <name evidence="4" type="ORF">BGZ65_004750</name>
</gene>
<dbReference type="Pfam" id="PF01655">
    <property type="entry name" value="Ribosomal_L32e"/>
    <property type="match status" value="1"/>
</dbReference>
<dbReference type="PANTHER" id="PTHR23413">
    <property type="entry name" value="60S RIBOSOMAL PROTEIN L32 AND DNA-DIRECTED RNA POLYMERASE II, SUBUNIT N"/>
    <property type="match status" value="1"/>
</dbReference>
<proteinExistence type="inferred from homology"/>
<dbReference type="GO" id="GO:0022625">
    <property type="term" value="C:cytosolic large ribosomal subunit"/>
    <property type="evidence" value="ECO:0007669"/>
    <property type="project" value="TreeGrafter"/>
</dbReference>
<reference evidence="4" key="1">
    <citation type="journal article" date="2020" name="Fungal Divers.">
        <title>Resolving the Mortierellaceae phylogeny through synthesis of multi-gene phylogenetics and phylogenomics.</title>
        <authorList>
            <person name="Vandepol N."/>
            <person name="Liber J."/>
            <person name="Desiro A."/>
            <person name="Na H."/>
            <person name="Kennedy M."/>
            <person name="Barry K."/>
            <person name="Grigoriev I.V."/>
            <person name="Miller A.N."/>
            <person name="O'Donnell K."/>
            <person name="Stajich J.E."/>
            <person name="Bonito G."/>
        </authorList>
    </citation>
    <scope>NUCLEOTIDE SEQUENCE</scope>
    <source>
        <strain evidence="4">MES-2147</strain>
    </source>
</reference>
<dbReference type="AlphaFoldDB" id="A0A9P6IYR3"/>